<dbReference type="EMBL" id="FWZT01000008">
    <property type="protein sequence ID" value="SMF27170.1"/>
    <property type="molecule type" value="Genomic_DNA"/>
</dbReference>
<dbReference type="AlphaFoldDB" id="A0A1Y6BSL3"/>
<sequence length="91" mass="10106">MFGGLCFMHYGNMMCGADLKHGLSVRVGPEKHEEVLELKHARPMDITGKPMKGLVFVDPDGYKTKAALAKWIELGLSFTKTLPKKPKNSCE</sequence>
<organism evidence="2 3">
    <name type="scientific">Pseudobacteriovorax antillogorgiicola</name>
    <dbReference type="NCBI Taxonomy" id="1513793"/>
    <lineage>
        <taxon>Bacteria</taxon>
        <taxon>Pseudomonadati</taxon>
        <taxon>Bdellovibrionota</taxon>
        <taxon>Oligoflexia</taxon>
        <taxon>Oligoflexales</taxon>
        <taxon>Pseudobacteriovoracaceae</taxon>
        <taxon>Pseudobacteriovorax</taxon>
    </lineage>
</organism>
<evidence type="ECO:0000313" key="2">
    <source>
        <dbReference type="EMBL" id="SMF27170.1"/>
    </source>
</evidence>
<reference evidence="3" key="1">
    <citation type="submission" date="2017-04" db="EMBL/GenBank/DDBJ databases">
        <authorList>
            <person name="Varghese N."/>
            <person name="Submissions S."/>
        </authorList>
    </citation>
    <scope>NUCLEOTIDE SEQUENCE [LARGE SCALE GENOMIC DNA]</scope>
    <source>
        <strain evidence="3">RKEM611</strain>
    </source>
</reference>
<accession>A0A1Y6BSL3</accession>
<name>A0A1Y6BSL3_9BACT</name>
<evidence type="ECO:0000259" key="1">
    <source>
        <dbReference type="Pfam" id="PF04993"/>
    </source>
</evidence>
<gene>
    <name evidence="2" type="ORF">SAMN06296036_108200</name>
</gene>
<proteinExistence type="predicted"/>
<protein>
    <submittedName>
        <fullName evidence="2">TfoX N-terminal domain-containing protein</fullName>
    </submittedName>
</protein>
<dbReference type="OrthoDB" id="214902at2"/>
<dbReference type="Pfam" id="PF04993">
    <property type="entry name" value="TfoX_N"/>
    <property type="match status" value="1"/>
</dbReference>
<dbReference type="SUPFAM" id="SSF159894">
    <property type="entry name" value="YgaC/TfoX-N like"/>
    <property type="match status" value="1"/>
</dbReference>
<keyword evidence="3" id="KW-1185">Reference proteome</keyword>
<dbReference type="STRING" id="1513793.SAMN06296036_108200"/>
<dbReference type="InterPro" id="IPR007076">
    <property type="entry name" value="TfoX_N"/>
</dbReference>
<feature type="domain" description="TfoX N-terminal" evidence="1">
    <location>
        <begin position="1"/>
        <end position="77"/>
    </location>
</feature>
<dbReference type="Proteomes" id="UP000192907">
    <property type="component" value="Unassembled WGS sequence"/>
</dbReference>
<evidence type="ECO:0000313" key="3">
    <source>
        <dbReference type="Proteomes" id="UP000192907"/>
    </source>
</evidence>